<dbReference type="EMBL" id="BKCJ011116316">
    <property type="protein sequence ID" value="GFC88573.1"/>
    <property type="molecule type" value="Genomic_DNA"/>
</dbReference>
<protein>
    <recommendedName>
        <fullName evidence="2">Synaptobrevin, longin-like domain protein</fullName>
    </recommendedName>
</protein>
<reference evidence="1" key="1">
    <citation type="journal article" date="2019" name="Sci. Rep.">
        <title>Draft genome of Tanacetum cinerariifolium, the natural source of mosquito coil.</title>
        <authorList>
            <person name="Yamashiro T."/>
            <person name="Shiraishi A."/>
            <person name="Satake H."/>
            <person name="Nakayama K."/>
        </authorList>
    </citation>
    <scope>NUCLEOTIDE SEQUENCE</scope>
</reference>
<comment type="caution">
    <text evidence="1">The sequence shown here is derived from an EMBL/GenBank/DDBJ whole genome shotgun (WGS) entry which is preliminary data.</text>
</comment>
<evidence type="ECO:0000313" key="1">
    <source>
        <dbReference type="EMBL" id="GFC88573.1"/>
    </source>
</evidence>
<evidence type="ECO:0008006" key="2">
    <source>
        <dbReference type="Google" id="ProtNLM"/>
    </source>
</evidence>
<sequence>LLGVNTPRSDKDRLKLMELMVFLLQKDICDDIGNTAARLSSYCCQKNFWNFVLVKRSGDVTRLQALVDKKKIVISEAVIREILQLNDAEGVVCLPNEEIFISLAQMGYEKPSTKLTFYKAFFSSQWKFLIHIILQSLSAKRTSWNEFSTVMASAVICLSKGQRFNFS</sequence>
<name>A0A699RRW6_TANCI</name>
<feature type="non-terminal residue" evidence="1">
    <location>
        <position position="167"/>
    </location>
</feature>
<dbReference type="AlphaFoldDB" id="A0A699RRW6"/>
<feature type="non-terminal residue" evidence="1">
    <location>
        <position position="1"/>
    </location>
</feature>
<accession>A0A699RRW6</accession>
<gene>
    <name evidence="1" type="ORF">Tci_860543</name>
</gene>
<proteinExistence type="predicted"/>
<organism evidence="1">
    <name type="scientific">Tanacetum cinerariifolium</name>
    <name type="common">Dalmatian daisy</name>
    <name type="synonym">Chrysanthemum cinerariifolium</name>
    <dbReference type="NCBI Taxonomy" id="118510"/>
    <lineage>
        <taxon>Eukaryota</taxon>
        <taxon>Viridiplantae</taxon>
        <taxon>Streptophyta</taxon>
        <taxon>Embryophyta</taxon>
        <taxon>Tracheophyta</taxon>
        <taxon>Spermatophyta</taxon>
        <taxon>Magnoliopsida</taxon>
        <taxon>eudicotyledons</taxon>
        <taxon>Gunneridae</taxon>
        <taxon>Pentapetalae</taxon>
        <taxon>asterids</taxon>
        <taxon>campanulids</taxon>
        <taxon>Asterales</taxon>
        <taxon>Asteraceae</taxon>
        <taxon>Asteroideae</taxon>
        <taxon>Anthemideae</taxon>
        <taxon>Anthemidinae</taxon>
        <taxon>Tanacetum</taxon>
    </lineage>
</organism>